<reference evidence="3" key="1">
    <citation type="submission" date="2022-10" db="EMBL/GenBank/DDBJ databases">
        <authorList>
            <person name="Chen Y."/>
            <person name="Dougan E. K."/>
            <person name="Chan C."/>
            <person name="Rhodes N."/>
            <person name="Thang M."/>
        </authorList>
    </citation>
    <scope>NUCLEOTIDE SEQUENCE</scope>
</reference>
<dbReference type="EMBL" id="CAMXCT020000677">
    <property type="protein sequence ID" value="CAL1135390.1"/>
    <property type="molecule type" value="Genomic_DNA"/>
</dbReference>
<name>A0A9P1C0P9_9DINO</name>
<keyword evidence="1" id="KW-0812">Transmembrane</keyword>
<protein>
    <submittedName>
        <fullName evidence="4">Holocytochrome-c synthase</fullName>
    </submittedName>
</protein>
<feature type="transmembrane region" description="Helical" evidence="1">
    <location>
        <begin position="318"/>
        <end position="339"/>
    </location>
</feature>
<reference evidence="4 5" key="2">
    <citation type="submission" date="2024-05" db="EMBL/GenBank/DDBJ databases">
        <authorList>
            <person name="Chen Y."/>
            <person name="Shah S."/>
            <person name="Dougan E. K."/>
            <person name="Thang M."/>
            <person name="Chan C."/>
        </authorList>
    </citation>
    <scope>NUCLEOTIDE SEQUENCE [LARGE SCALE GENOMIC DNA]</scope>
</reference>
<dbReference type="AlphaFoldDB" id="A0A9P1C0P9"/>
<organism evidence="3">
    <name type="scientific">Cladocopium goreaui</name>
    <dbReference type="NCBI Taxonomy" id="2562237"/>
    <lineage>
        <taxon>Eukaryota</taxon>
        <taxon>Sar</taxon>
        <taxon>Alveolata</taxon>
        <taxon>Dinophyceae</taxon>
        <taxon>Suessiales</taxon>
        <taxon>Symbiodiniaceae</taxon>
        <taxon>Cladocopium</taxon>
    </lineage>
</organism>
<dbReference type="EMBL" id="CAMXCT010000677">
    <property type="protein sequence ID" value="CAI3982015.1"/>
    <property type="molecule type" value="Genomic_DNA"/>
</dbReference>
<dbReference type="Proteomes" id="UP001152797">
    <property type="component" value="Unassembled WGS sequence"/>
</dbReference>
<keyword evidence="5" id="KW-1185">Reference proteome</keyword>
<feature type="signal peptide" evidence="2">
    <location>
        <begin position="1"/>
        <end position="20"/>
    </location>
</feature>
<feature type="transmembrane region" description="Helical" evidence="1">
    <location>
        <begin position="186"/>
        <end position="209"/>
    </location>
</feature>
<proteinExistence type="predicted"/>
<evidence type="ECO:0000256" key="2">
    <source>
        <dbReference type="SAM" id="SignalP"/>
    </source>
</evidence>
<keyword evidence="2" id="KW-0732">Signal</keyword>
<evidence type="ECO:0000313" key="5">
    <source>
        <dbReference type="Proteomes" id="UP001152797"/>
    </source>
</evidence>
<dbReference type="OrthoDB" id="4243at2759"/>
<keyword evidence="1" id="KW-1133">Transmembrane helix</keyword>
<comment type="caution">
    <text evidence="3">The sequence shown here is derived from an EMBL/GenBank/DDBJ whole genome shotgun (WGS) entry which is preliminary data.</text>
</comment>
<gene>
    <name evidence="3" type="ORF">C1SCF055_LOCUS9756</name>
</gene>
<accession>A0A9P1C0P9</accession>
<feature type="chain" id="PRO_5043269976" evidence="2">
    <location>
        <begin position="21"/>
        <end position="495"/>
    </location>
</feature>
<keyword evidence="1" id="KW-0472">Membrane</keyword>
<sequence>MSTRCILLLRLALTSDVTLKEKELKVLRESVEAASIVRVRGEYNINGTCSWPDCAPVCEACDNKAMGTCMIPGVNECPWSSKCTMGTCFCSKGYCGVDSTCKFRTCTLGAQPPPYVAGNLVQEFASLGGEIPPYNAEKEEWVVFMNGCVKLPMFVLCIGMSIAILTCVCICCQLECECNWFPTAPVVLLSLCGVTVAVIVLGIVTRGIVVNENMNMIEEQLRRVDKTLDGSVDLAHKLIDMCMDFKAVVDDLPNTCNGMVPGAKEVMAMASEKANEKLTEMNEKVDAFARVAHSAKSAMVILLGNFHVVKVLTIAGPMVPLILMGLWTLAIGIATIISWQSSNPHVAERADDAVIRFGSCGACCNTIIASMLASTYLFVGIAVGGFCTHLDTNVISLVKVVNFTELTDFPVVIDPVLEGAAKYYILGSQENPMISMIEDVERDAHALYSVYSNATWAVEPAKMVCNGVKNLNASDAMDACHEPQHPAGQIFTLGR</sequence>
<feature type="transmembrane region" description="Helical" evidence="1">
    <location>
        <begin position="153"/>
        <end position="174"/>
    </location>
</feature>
<evidence type="ECO:0000313" key="4">
    <source>
        <dbReference type="EMBL" id="CAL4769327.1"/>
    </source>
</evidence>
<evidence type="ECO:0000313" key="3">
    <source>
        <dbReference type="EMBL" id="CAI3982015.1"/>
    </source>
</evidence>
<evidence type="ECO:0000256" key="1">
    <source>
        <dbReference type="SAM" id="Phobius"/>
    </source>
</evidence>
<dbReference type="EMBL" id="CAMXCT030000677">
    <property type="protein sequence ID" value="CAL4769327.1"/>
    <property type="molecule type" value="Genomic_DNA"/>
</dbReference>